<sequence length="406" mass="45698">MEAGGGAAEPEGHKPDNVQKSNQNHHHRHFFRQATRVATLMGVVLVMLCVLYRSAYPFEVFPRWSFSSFLNFSSSSMDKGERSKLNGVLKKAAMGDKTVILTTLNEAWAAPNSVFDVFLESFKIGNGTKRLLNHLVVVAMDQKAYKRCLGLHSHCYFLRTSGKNFSGVAVFMSADDDSGGGWNGGGGGGDSGGVVVMVELVVVEWRRWWWSWWWWSSSGGGGGGVVVVEVVELVELVVDTDIMWFRDPFPRFYPDADFQIACDYFFGDPSNMMNNPNGGFNYVKSNNHTIKFYEFWYTSRLAFPQLHDQDVLNRIKIDPILGKIGVTIKFLDTQYFGGFCQPSRDLNKVCTMHANCCIGLHKKIHDLKAMLEDWRKFLALPDNVKASQPTSWTVPDKCSLKKDDIP</sequence>
<feature type="transmembrane region" description="Helical" evidence="2">
    <location>
        <begin position="37"/>
        <end position="56"/>
    </location>
</feature>
<dbReference type="PANTHER" id="PTHR46038:SF13">
    <property type="entry name" value="GLYCOSYLTRANSFERASE"/>
    <property type="match status" value="1"/>
</dbReference>
<keyword evidence="5" id="KW-1185">Reference proteome</keyword>
<accession>A0AAV6JNI3</accession>
<evidence type="ECO:0000313" key="4">
    <source>
        <dbReference type="EMBL" id="KAG5541179.1"/>
    </source>
</evidence>
<dbReference type="PANTHER" id="PTHR46038">
    <property type="entry name" value="EXPRESSED PROTEIN-RELATED"/>
    <property type="match status" value="1"/>
</dbReference>
<reference evidence="4" key="1">
    <citation type="submission" date="2020-08" db="EMBL/GenBank/DDBJ databases">
        <title>Plant Genome Project.</title>
        <authorList>
            <person name="Zhang R.-G."/>
        </authorList>
    </citation>
    <scope>NUCLEOTIDE SEQUENCE</scope>
    <source>
        <strain evidence="4">WSP0</strain>
        <tissue evidence="4">Leaf</tissue>
    </source>
</reference>
<keyword evidence="2" id="KW-0812">Transmembrane</keyword>
<keyword evidence="2" id="KW-0472">Membrane</keyword>
<protein>
    <recommendedName>
        <fullName evidence="3">Nucleotide-diphospho-sugar transferase domain-containing protein</fullName>
    </recommendedName>
</protein>
<dbReference type="Pfam" id="PF03407">
    <property type="entry name" value="Nucleotid_trans"/>
    <property type="match status" value="2"/>
</dbReference>
<feature type="domain" description="Nucleotide-diphospho-sugar transferase" evidence="3">
    <location>
        <begin position="131"/>
        <end position="173"/>
    </location>
</feature>
<dbReference type="AlphaFoldDB" id="A0AAV6JNI3"/>
<feature type="region of interest" description="Disordered" evidence="1">
    <location>
        <begin position="1"/>
        <end position="26"/>
    </location>
</feature>
<proteinExistence type="predicted"/>
<organism evidence="4 5">
    <name type="scientific">Rhododendron griersonianum</name>
    <dbReference type="NCBI Taxonomy" id="479676"/>
    <lineage>
        <taxon>Eukaryota</taxon>
        <taxon>Viridiplantae</taxon>
        <taxon>Streptophyta</taxon>
        <taxon>Embryophyta</taxon>
        <taxon>Tracheophyta</taxon>
        <taxon>Spermatophyta</taxon>
        <taxon>Magnoliopsida</taxon>
        <taxon>eudicotyledons</taxon>
        <taxon>Gunneridae</taxon>
        <taxon>Pentapetalae</taxon>
        <taxon>asterids</taxon>
        <taxon>Ericales</taxon>
        <taxon>Ericaceae</taxon>
        <taxon>Ericoideae</taxon>
        <taxon>Rhodoreae</taxon>
        <taxon>Rhododendron</taxon>
    </lineage>
</organism>
<name>A0AAV6JNI3_9ERIC</name>
<evidence type="ECO:0000256" key="2">
    <source>
        <dbReference type="SAM" id="Phobius"/>
    </source>
</evidence>
<dbReference type="Proteomes" id="UP000823749">
    <property type="component" value="Chromosome 7"/>
</dbReference>
<comment type="caution">
    <text evidence="4">The sequence shown here is derived from an EMBL/GenBank/DDBJ whole genome shotgun (WGS) entry which is preliminary data.</text>
</comment>
<evidence type="ECO:0000259" key="3">
    <source>
        <dbReference type="Pfam" id="PF03407"/>
    </source>
</evidence>
<gene>
    <name evidence="4" type="ORF">RHGRI_021139</name>
</gene>
<evidence type="ECO:0000313" key="5">
    <source>
        <dbReference type="Proteomes" id="UP000823749"/>
    </source>
</evidence>
<keyword evidence="2" id="KW-1133">Transmembrane helix</keyword>
<dbReference type="InterPro" id="IPR005069">
    <property type="entry name" value="Nucl-diP-sugar_transferase"/>
</dbReference>
<feature type="domain" description="Nucleotide-diphospho-sugar transferase" evidence="3">
    <location>
        <begin position="237"/>
        <end position="367"/>
    </location>
</feature>
<evidence type="ECO:0000256" key="1">
    <source>
        <dbReference type="SAM" id="MobiDB-lite"/>
    </source>
</evidence>
<dbReference type="InterPro" id="IPR044821">
    <property type="entry name" value="At1g28695/At4g15970-like"/>
</dbReference>
<dbReference type="EMBL" id="JACTNZ010000007">
    <property type="protein sequence ID" value="KAG5541179.1"/>
    <property type="molecule type" value="Genomic_DNA"/>
</dbReference>